<feature type="coiled-coil region" evidence="1">
    <location>
        <begin position="21"/>
        <end position="55"/>
    </location>
</feature>
<organism evidence="2 3">
    <name type="scientific">Acidithiobacillus thiooxidans ATCC 19377</name>
    <dbReference type="NCBI Taxonomy" id="637390"/>
    <lineage>
        <taxon>Bacteria</taxon>
        <taxon>Pseudomonadati</taxon>
        <taxon>Pseudomonadota</taxon>
        <taxon>Acidithiobacillia</taxon>
        <taxon>Acidithiobacillales</taxon>
        <taxon>Acidithiobacillaceae</taxon>
        <taxon>Acidithiobacillus</taxon>
    </lineage>
</organism>
<comment type="caution">
    <text evidence="2">The sequence shown here is derived from an EMBL/GenBank/DDBJ whole genome shotgun (WGS) entry which is preliminary data.</text>
</comment>
<keyword evidence="1" id="KW-0175">Coiled coil</keyword>
<evidence type="ECO:0000256" key="1">
    <source>
        <dbReference type="SAM" id="Coils"/>
    </source>
</evidence>
<dbReference type="AlphaFoldDB" id="A0A543PYM2"/>
<dbReference type="Proteomes" id="UP000315403">
    <property type="component" value="Unassembled WGS sequence"/>
</dbReference>
<sequence length="170" mass="19311">MRDFSTGSTLQTIPDNASIPLSAHQKTFNRLARQSARLEQEIQDWEQTLTQVQQRVVQEMLPIQEQLKRLRIQFLLQLEESNQTVRLGKTARETLATVLWEGALELLQEGPTADPALQTVLERLSSEYAPKTILSGLHAWEDAEGNAPLEGESFMDFMERLANDLFASQM</sequence>
<evidence type="ECO:0000313" key="2">
    <source>
        <dbReference type="EMBL" id="TQN49140.1"/>
    </source>
</evidence>
<dbReference type="RefSeq" id="WP_142090296.1">
    <property type="nucleotide sequence ID" value="NZ_SZUV01000016.1"/>
</dbReference>
<name>A0A543PYM2_ACITH</name>
<reference evidence="2 3" key="1">
    <citation type="submission" date="2019-03" db="EMBL/GenBank/DDBJ databases">
        <title>New insights into Acidothiobacillus thiooxidans sulfur metabolism through coupled gene expression, solution geochemistry, microscopy and spectroscopy analyses.</title>
        <authorList>
            <person name="Camacho D."/>
            <person name="Frazao R."/>
            <person name="Fouillen A."/>
            <person name="Nanci A."/>
            <person name="Lang B.F."/>
            <person name="Apte S.C."/>
            <person name="Baron C."/>
            <person name="Warren L.A."/>
        </authorList>
    </citation>
    <scope>NUCLEOTIDE SEQUENCE [LARGE SCALE GENOMIC DNA]</scope>
    <source>
        <strain evidence="2 3">ATCC 19377</strain>
    </source>
</reference>
<protein>
    <submittedName>
        <fullName evidence="2">Uncharacterized protein</fullName>
    </submittedName>
</protein>
<gene>
    <name evidence="2" type="ORF">DLNHIDIE_03546</name>
</gene>
<proteinExistence type="predicted"/>
<accession>A0A543PYM2</accession>
<evidence type="ECO:0000313" key="3">
    <source>
        <dbReference type="Proteomes" id="UP000315403"/>
    </source>
</evidence>
<dbReference type="EMBL" id="SZUV01000016">
    <property type="protein sequence ID" value="TQN49140.1"/>
    <property type="molecule type" value="Genomic_DNA"/>
</dbReference>